<gene>
    <name evidence="1" type="ORF">S03H2_24595</name>
</gene>
<evidence type="ECO:0008006" key="2">
    <source>
        <dbReference type="Google" id="ProtNLM"/>
    </source>
</evidence>
<dbReference type="EMBL" id="BARU01013705">
    <property type="protein sequence ID" value="GAH39924.1"/>
    <property type="molecule type" value="Genomic_DNA"/>
</dbReference>
<evidence type="ECO:0000313" key="1">
    <source>
        <dbReference type="EMBL" id="GAH39924.1"/>
    </source>
</evidence>
<reference evidence="1" key="1">
    <citation type="journal article" date="2014" name="Front. Microbiol.">
        <title>High frequency of phylogenetically diverse reductive dehalogenase-homologous genes in deep subseafloor sedimentary metagenomes.</title>
        <authorList>
            <person name="Kawai M."/>
            <person name="Futagami T."/>
            <person name="Toyoda A."/>
            <person name="Takaki Y."/>
            <person name="Nishi S."/>
            <person name="Hori S."/>
            <person name="Arai W."/>
            <person name="Tsubouchi T."/>
            <person name="Morono Y."/>
            <person name="Uchiyama I."/>
            <person name="Ito T."/>
            <person name="Fujiyama A."/>
            <person name="Inagaki F."/>
            <person name="Takami H."/>
        </authorList>
    </citation>
    <scope>NUCLEOTIDE SEQUENCE</scope>
    <source>
        <strain evidence="1">Expedition CK06-06</strain>
    </source>
</reference>
<comment type="caution">
    <text evidence="1">The sequence shown here is derived from an EMBL/GenBank/DDBJ whole genome shotgun (WGS) entry which is preliminary data.</text>
</comment>
<dbReference type="Gene3D" id="2.160.20.80">
    <property type="entry name" value="E3 ubiquitin-protein ligase SopA"/>
    <property type="match status" value="1"/>
</dbReference>
<dbReference type="AlphaFoldDB" id="X1GE86"/>
<name>X1GE86_9ZZZZ</name>
<organism evidence="1">
    <name type="scientific">marine sediment metagenome</name>
    <dbReference type="NCBI Taxonomy" id="412755"/>
    <lineage>
        <taxon>unclassified sequences</taxon>
        <taxon>metagenomes</taxon>
        <taxon>ecological metagenomes</taxon>
    </lineage>
</organism>
<accession>X1GE86</accession>
<dbReference type="SUPFAM" id="SSF141571">
    <property type="entry name" value="Pentapeptide repeat-like"/>
    <property type="match status" value="1"/>
</dbReference>
<dbReference type="InterPro" id="IPR001646">
    <property type="entry name" value="5peptide_repeat"/>
</dbReference>
<sequence>MKIEESLQAKVPNDTLHLAERCFASNLDSFSEQVRFLGLNPARDFKHADLSDVDFSNSDLRGFDFTGADLRGAFGVNVGWDGTTCFNDADADDSVFSYSLSKKKFFDAHPEYADRVERLRGEHWANVILT</sequence>
<protein>
    <recommendedName>
        <fullName evidence="2">Pentapeptide repeat-containing protein</fullName>
    </recommendedName>
</protein>
<proteinExistence type="predicted"/>
<feature type="non-terminal residue" evidence="1">
    <location>
        <position position="130"/>
    </location>
</feature>
<dbReference type="Pfam" id="PF00805">
    <property type="entry name" value="Pentapeptide"/>
    <property type="match status" value="1"/>
</dbReference>